<evidence type="ECO:0000313" key="2">
    <source>
        <dbReference type="Proteomes" id="UP001596398"/>
    </source>
</evidence>
<comment type="caution">
    <text evidence="1">The sequence shown here is derived from an EMBL/GenBank/DDBJ whole genome shotgun (WGS) entry which is preliminary data.</text>
</comment>
<dbReference type="RefSeq" id="WP_276234760.1">
    <property type="nucleotide sequence ID" value="NZ_CP119802.1"/>
</dbReference>
<protein>
    <submittedName>
        <fullName evidence="1">HAD-IIA family hydrolase</fullName>
    </submittedName>
</protein>
<dbReference type="PANTHER" id="PTHR19288">
    <property type="entry name" value="4-NITROPHENYLPHOSPHATASE-RELATED"/>
    <property type="match status" value="1"/>
</dbReference>
<name>A0ABD5ZJS5_9EURY</name>
<dbReference type="GeneID" id="79265422"/>
<evidence type="ECO:0000313" key="1">
    <source>
        <dbReference type="EMBL" id="MFC7233764.1"/>
    </source>
</evidence>
<keyword evidence="1" id="KW-0378">Hydrolase</keyword>
<gene>
    <name evidence="1" type="ORF">ACFQJ4_00385</name>
</gene>
<dbReference type="InterPro" id="IPR023214">
    <property type="entry name" value="HAD_sf"/>
</dbReference>
<dbReference type="Gene3D" id="3.40.50.1000">
    <property type="entry name" value="HAD superfamily/HAD-like"/>
    <property type="match status" value="2"/>
</dbReference>
<dbReference type="GO" id="GO:0016787">
    <property type="term" value="F:hydrolase activity"/>
    <property type="evidence" value="ECO:0007669"/>
    <property type="project" value="UniProtKB-KW"/>
</dbReference>
<reference evidence="1 2" key="1">
    <citation type="journal article" date="2019" name="Int. J. Syst. Evol. Microbiol.">
        <title>The Global Catalogue of Microorganisms (GCM) 10K type strain sequencing project: providing services to taxonomists for standard genome sequencing and annotation.</title>
        <authorList>
            <consortium name="The Broad Institute Genomics Platform"/>
            <consortium name="The Broad Institute Genome Sequencing Center for Infectious Disease"/>
            <person name="Wu L."/>
            <person name="Ma J."/>
        </authorList>
    </citation>
    <scope>NUCLEOTIDE SEQUENCE [LARGE SCALE GENOMIC DNA]</scope>
    <source>
        <strain evidence="1 2">DT85</strain>
    </source>
</reference>
<proteinExistence type="predicted"/>
<organism evidence="1 2">
    <name type="scientific">Halosegnis marinus</name>
    <dbReference type="NCBI Taxonomy" id="3034023"/>
    <lineage>
        <taxon>Archaea</taxon>
        <taxon>Methanobacteriati</taxon>
        <taxon>Methanobacteriota</taxon>
        <taxon>Stenosarchaea group</taxon>
        <taxon>Halobacteria</taxon>
        <taxon>Halobacteriales</taxon>
        <taxon>Natronomonadaceae</taxon>
        <taxon>Halosegnis</taxon>
    </lineage>
</organism>
<dbReference type="InterPro" id="IPR006357">
    <property type="entry name" value="HAD-SF_hydro_IIA"/>
</dbReference>
<keyword evidence="2" id="KW-1185">Reference proteome</keyword>
<dbReference type="EMBL" id="JBHTAP010000001">
    <property type="protein sequence ID" value="MFC7233764.1"/>
    <property type="molecule type" value="Genomic_DNA"/>
</dbReference>
<dbReference type="AlphaFoldDB" id="A0ABD5ZJS5"/>
<dbReference type="InterPro" id="IPR036412">
    <property type="entry name" value="HAD-like_sf"/>
</dbReference>
<dbReference type="Pfam" id="PF13344">
    <property type="entry name" value="Hydrolase_6"/>
    <property type="match status" value="1"/>
</dbReference>
<dbReference type="PANTHER" id="PTHR19288:SF46">
    <property type="entry name" value="HALOACID DEHALOGENASE-LIKE HYDROLASE DOMAIN-CONTAINING PROTEIN 2"/>
    <property type="match status" value="1"/>
</dbReference>
<dbReference type="Pfam" id="PF13242">
    <property type="entry name" value="Hydrolase_like"/>
    <property type="match status" value="1"/>
</dbReference>
<dbReference type="SUPFAM" id="SSF56784">
    <property type="entry name" value="HAD-like"/>
    <property type="match status" value="1"/>
</dbReference>
<dbReference type="Proteomes" id="UP001596398">
    <property type="component" value="Unassembled WGS sequence"/>
</dbReference>
<dbReference type="NCBIfam" id="TIGR01460">
    <property type="entry name" value="HAD-SF-IIA"/>
    <property type="match status" value="1"/>
</dbReference>
<sequence length="260" mass="27181">MDYEGVVVDLDGTVYRGERVLDGAAGAIERFRAMGLGVLFVTNNPTRSPAGYVERLAGLGIEADASAVLSAGAVTAEHLADRHAGDEVFLIGSDGLRGMVTDAGVALTDEPDAADVLVTSHTYDFDYRDLTEGMWALDGADAFYGTDPDLTYPDGDGREYPGSGAITRAVAGVAEREPDRVLGKPSSVMVNLVTERLGCPPQRCLVVGDGLDTDIAMGERAGMTTVLVRTGRHDDGDAARADVTPDHVVGSLGDVPDLLA</sequence>
<accession>A0ABD5ZJS5</accession>